<proteinExistence type="predicted"/>
<gene>
    <name evidence="2" type="ORF">LOD99_14858</name>
</gene>
<name>A0AAV7KEZ3_9METZ</name>
<organism evidence="2 3">
    <name type="scientific">Oopsacas minuta</name>
    <dbReference type="NCBI Taxonomy" id="111878"/>
    <lineage>
        <taxon>Eukaryota</taxon>
        <taxon>Metazoa</taxon>
        <taxon>Porifera</taxon>
        <taxon>Hexactinellida</taxon>
        <taxon>Hexasterophora</taxon>
        <taxon>Lyssacinosida</taxon>
        <taxon>Leucopsacidae</taxon>
        <taxon>Oopsacas</taxon>
    </lineage>
</organism>
<sequence>MPNCDHSCCFATSLTCFTLLVIWTICSVPTELVYLFAVWSGISCDEGSPWKYIVTIVLGISTIGLIFFIALSGGLIISVQQKEFKIGTLKKQIAIRRRHSRPRTMDSARASRNLASYNFEGTAGISVTSRPPSYMDIIDENPDTI</sequence>
<keyword evidence="1" id="KW-0812">Transmembrane</keyword>
<comment type="caution">
    <text evidence="2">The sequence shown here is derived from an EMBL/GenBank/DDBJ whole genome shotgun (WGS) entry which is preliminary data.</text>
</comment>
<keyword evidence="1" id="KW-0472">Membrane</keyword>
<accession>A0AAV7KEZ3</accession>
<feature type="transmembrane region" description="Helical" evidence="1">
    <location>
        <begin position="52"/>
        <end position="77"/>
    </location>
</feature>
<dbReference type="Proteomes" id="UP001165289">
    <property type="component" value="Unassembled WGS sequence"/>
</dbReference>
<protein>
    <submittedName>
        <fullName evidence="2">Uncharacterized protein</fullName>
    </submittedName>
</protein>
<reference evidence="2 3" key="1">
    <citation type="journal article" date="2023" name="BMC Biol.">
        <title>The compact genome of the sponge Oopsacas minuta (Hexactinellida) is lacking key metazoan core genes.</title>
        <authorList>
            <person name="Santini S."/>
            <person name="Schenkelaars Q."/>
            <person name="Jourda C."/>
            <person name="Duchesne M."/>
            <person name="Belahbib H."/>
            <person name="Rocher C."/>
            <person name="Selva M."/>
            <person name="Riesgo A."/>
            <person name="Vervoort M."/>
            <person name="Leys S.P."/>
            <person name="Kodjabachian L."/>
            <person name="Le Bivic A."/>
            <person name="Borchiellini C."/>
            <person name="Claverie J.M."/>
            <person name="Renard E."/>
        </authorList>
    </citation>
    <scope>NUCLEOTIDE SEQUENCE [LARGE SCALE GENOMIC DNA]</scope>
    <source>
        <strain evidence="2">SPO-2</strain>
    </source>
</reference>
<feature type="transmembrane region" description="Helical" evidence="1">
    <location>
        <begin position="12"/>
        <end position="40"/>
    </location>
</feature>
<evidence type="ECO:0000256" key="1">
    <source>
        <dbReference type="SAM" id="Phobius"/>
    </source>
</evidence>
<evidence type="ECO:0000313" key="2">
    <source>
        <dbReference type="EMBL" id="KAI6659184.1"/>
    </source>
</evidence>
<evidence type="ECO:0000313" key="3">
    <source>
        <dbReference type="Proteomes" id="UP001165289"/>
    </source>
</evidence>
<dbReference type="EMBL" id="JAKMXF010000066">
    <property type="protein sequence ID" value="KAI6659184.1"/>
    <property type="molecule type" value="Genomic_DNA"/>
</dbReference>
<keyword evidence="3" id="KW-1185">Reference proteome</keyword>
<keyword evidence="1" id="KW-1133">Transmembrane helix</keyword>
<dbReference type="AlphaFoldDB" id="A0AAV7KEZ3"/>